<dbReference type="GO" id="GO:0000271">
    <property type="term" value="P:polysaccharide biosynthetic process"/>
    <property type="evidence" value="ECO:0007669"/>
    <property type="project" value="InterPro"/>
</dbReference>
<dbReference type="KEGG" id="vff:VITFI_CDS1091"/>
<dbReference type="AlphaFoldDB" id="A0A221KD31"/>
<keyword evidence="2" id="KW-1185">Reference proteome</keyword>
<dbReference type="GO" id="GO:0015774">
    <property type="term" value="P:polysaccharide transport"/>
    <property type="evidence" value="ECO:0007669"/>
    <property type="project" value="InterPro"/>
</dbReference>
<dbReference type="Proteomes" id="UP000199729">
    <property type="component" value="Chromosome"/>
</dbReference>
<name>A0A221KD31_VITFI</name>
<reference evidence="1 2" key="1">
    <citation type="submission" date="2017-07" db="EMBL/GenBank/DDBJ databases">
        <title>Complete Genome Sequence of the cosmetic ferment Vitreoscilla filiformis (ATCC15551).</title>
        <authorList>
            <person name="Contreras S."/>
            <person name="Sagory-Zalkind P."/>
            <person name="Blanquart H."/>
            <person name="Iltis A."/>
            <person name="Morand S.C."/>
        </authorList>
    </citation>
    <scope>NUCLEOTIDE SEQUENCE [LARGE SCALE GENOMIC DNA]</scope>
    <source>
        <strain evidence="1 2">ATCC 15551</strain>
    </source>
</reference>
<organism evidence="1 2">
    <name type="scientific">Vitreoscilla filiformis</name>
    <dbReference type="NCBI Taxonomy" id="63"/>
    <lineage>
        <taxon>Bacteria</taxon>
        <taxon>Pseudomonadati</taxon>
        <taxon>Pseudomonadota</taxon>
        <taxon>Betaproteobacteria</taxon>
        <taxon>Neisseriales</taxon>
        <taxon>Neisseriaceae</taxon>
        <taxon>Vitreoscilla</taxon>
    </lineage>
</organism>
<dbReference type="CDD" id="cd16440">
    <property type="entry name" value="beta_Kdo_transferase_KpsC_1"/>
    <property type="match status" value="1"/>
</dbReference>
<gene>
    <name evidence="1" type="ORF">VITFI_CDS1091</name>
</gene>
<accession>A0A221KD31</accession>
<dbReference type="Pfam" id="PF05159">
    <property type="entry name" value="Capsule_synth"/>
    <property type="match status" value="4"/>
</dbReference>
<dbReference type="InterPro" id="IPR007833">
    <property type="entry name" value="Capsule_polysaccharide_synth"/>
</dbReference>
<sequence>MSAAPTPPRWVVHGQGVAQVPTLTALLSEATLVSPWAAWRHGADAVLAWGQKPSAQRAQSWATRRGLPVLRIEDGFLRSIGLGPDDPPLSLVWDDAGIYYDARHPSRLERLIAAGTTAAEAARAEALRQAWRAARVSKYNHAREADDPEWAGAVLVVDQTWGDASITCGQAGPEHFARMLRAALAEHPDRLIVLKVHPDVIAGRKRGHFDAVLPQLSAADRARIRWLGRDVHPPALLERVAAMYVVTSQMGFEALLWGVPVRCFGLPFYAGWGLTSDDQPAPARRSAATLDSLVHAALIAYPRYVHPETGQRCDIEPLLDWFALQRQQRTRFAPEVIAAGFSLWKRPIVRRFLAGSRVTFQSRQAPVPAGSTVVLWGRQPLPPGGPAATVVRMEDGFLRSVGLGAALVQPQSWVQDRRGIYYDGDHPSDIEHLLQTADFPPALCARAAALRERILAQGATKYNLSGTPWQRPAAAQGRDVVLVVGQVESDASLRHGSPRIRSNLALIQAARQAHPRAWLIYKPHPDVVAKLRSPGSDEHQAAQHCDEVLPHARMDTLLRQVDTVHVMTSLAGFEALLRGRRVVCWGRPFYSGWGLTDDRLDHPQRQRALSLDALTAATLILYPTYLSQRTRRFTTPERTLDELRDQTPPAPLVRGLHAALTHVLRLWVALKRR</sequence>
<protein>
    <submittedName>
        <fullName evidence="1">Capsular biosynthesis protein</fullName>
    </submittedName>
</protein>
<evidence type="ECO:0000313" key="2">
    <source>
        <dbReference type="Proteomes" id="UP000199729"/>
    </source>
</evidence>
<dbReference type="EMBL" id="CP022423">
    <property type="protein sequence ID" value="ASM76869.1"/>
    <property type="molecule type" value="Genomic_DNA"/>
</dbReference>
<proteinExistence type="predicted"/>
<dbReference type="CDD" id="cd16439">
    <property type="entry name" value="beta_Kdo_transferase_KpsC_2"/>
    <property type="match status" value="1"/>
</dbReference>
<evidence type="ECO:0000313" key="1">
    <source>
        <dbReference type="EMBL" id="ASM76869.1"/>
    </source>
</evidence>
<dbReference type="RefSeq" id="WP_198301634.1">
    <property type="nucleotide sequence ID" value="NZ_CP022423.1"/>
</dbReference>